<dbReference type="Gene3D" id="1.20.1160.11">
    <property type="entry name" value="Paired amphipathic helix"/>
    <property type="match status" value="1"/>
</dbReference>
<dbReference type="STRING" id="81972.D7M6Q7"/>
<dbReference type="eggNOG" id="KOG4204">
    <property type="taxonomic scope" value="Eukaryota"/>
</dbReference>
<accession>D7M6Q7</accession>
<gene>
    <name evidence="4" type="ORF">ARALYDRAFT_350641</name>
</gene>
<dbReference type="HOGENOM" id="CLU_2486426_0_0_1"/>
<dbReference type="EMBL" id="GL348718">
    <property type="protein sequence ID" value="EFH49962.1"/>
    <property type="molecule type" value="Genomic_DNA"/>
</dbReference>
<dbReference type="Pfam" id="PF02671">
    <property type="entry name" value="PAH"/>
    <property type="match status" value="1"/>
</dbReference>
<dbReference type="GO" id="GO:0003714">
    <property type="term" value="F:transcription corepressor activity"/>
    <property type="evidence" value="ECO:0007669"/>
    <property type="project" value="InterPro"/>
</dbReference>
<keyword evidence="5" id="KW-1185">Reference proteome</keyword>
<comment type="subcellular location">
    <subcellularLocation>
        <location evidence="1 3">Nucleus</location>
    </subcellularLocation>
</comment>
<organism evidence="5">
    <name type="scientific">Arabidopsis lyrata subsp. lyrata</name>
    <name type="common">Lyre-leaved rock-cress</name>
    <dbReference type="NCBI Taxonomy" id="81972"/>
    <lineage>
        <taxon>Eukaryota</taxon>
        <taxon>Viridiplantae</taxon>
        <taxon>Streptophyta</taxon>
        <taxon>Embryophyta</taxon>
        <taxon>Tracheophyta</taxon>
        <taxon>Spermatophyta</taxon>
        <taxon>Magnoliopsida</taxon>
        <taxon>eudicotyledons</taxon>
        <taxon>Gunneridae</taxon>
        <taxon>Pentapetalae</taxon>
        <taxon>rosids</taxon>
        <taxon>malvids</taxon>
        <taxon>Brassicales</taxon>
        <taxon>Brassicaceae</taxon>
        <taxon>Camelineae</taxon>
        <taxon>Arabidopsis</taxon>
    </lineage>
</organism>
<dbReference type="PROSITE" id="PS51477">
    <property type="entry name" value="PAH"/>
    <property type="match status" value="1"/>
</dbReference>
<dbReference type="GO" id="GO:0000785">
    <property type="term" value="C:chromatin"/>
    <property type="evidence" value="ECO:0007669"/>
    <property type="project" value="TreeGrafter"/>
</dbReference>
<dbReference type="AlphaFoldDB" id="D7M6Q7"/>
<protein>
    <recommendedName>
        <fullName evidence="6">Paired amphipathic helix repeat-containing protein</fullName>
    </recommendedName>
</protein>
<dbReference type="PANTHER" id="PTHR12346">
    <property type="entry name" value="SIN3B-RELATED"/>
    <property type="match status" value="1"/>
</dbReference>
<dbReference type="GO" id="GO:0000118">
    <property type="term" value="C:histone deacetylase complex"/>
    <property type="evidence" value="ECO:0007669"/>
    <property type="project" value="TreeGrafter"/>
</dbReference>
<evidence type="ECO:0008006" key="6">
    <source>
        <dbReference type="Google" id="ProtNLM"/>
    </source>
</evidence>
<keyword evidence="2 3" id="KW-0539">Nucleus</keyword>
<evidence type="ECO:0000256" key="2">
    <source>
        <dbReference type="ARBA" id="ARBA00023242"/>
    </source>
</evidence>
<evidence type="ECO:0000256" key="1">
    <source>
        <dbReference type="ARBA" id="ARBA00004123"/>
    </source>
</evidence>
<proteinExistence type="predicted"/>
<evidence type="ECO:0000313" key="5">
    <source>
        <dbReference type="Proteomes" id="UP000008694"/>
    </source>
</evidence>
<evidence type="ECO:0000256" key="3">
    <source>
        <dbReference type="PROSITE-ProRule" id="PRU00810"/>
    </source>
</evidence>
<evidence type="ECO:0000313" key="4">
    <source>
        <dbReference type="EMBL" id="EFH49962.1"/>
    </source>
</evidence>
<reference evidence="5" key="1">
    <citation type="journal article" date="2011" name="Nat. Genet.">
        <title>The Arabidopsis lyrata genome sequence and the basis of rapid genome size change.</title>
        <authorList>
            <person name="Hu T.T."/>
            <person name="Pattyn P."/>
            <person name="Bakker E.G."/>
            <person name="Cao J."/>
            <person name="Cheng J.-F."/>
            <person name="Clark R.M."/>
            <person name="Fahlgren N."/>
            <person name="Fawcett J.A."/>
            <person name="Grimwood J."/>
            <person name="Gundlach H."/>
            <person name="Haberer G."/>
            <person name="Hollister J.D."/>
            <person name="Ossowski S."/>
            <person name="Ottilar R.P."/>
            <person name="Salamov A.A."/>
            <person name="Schneeberger K."/>
            <person name="Spannagl M."/>
            <person name="Wang X."/>
            <person name="Yang L."/>
            <person name="Nasrallah M.E."/>
            <person name="Bergelson J."/>
            <person name="Carrington J.C."/>
            <person name="Gaut B.S."/>
            <person name="Schmutz J."/>
            <person name="Mayer K.F.X."/>
            <person name="Van de Peer Y."/>
            <person name="Grigoriev I.V."/>
            <person name="Nordborg M."/>
            <person name="Weigel D."/>
            <person name="Guo Y.-L."/>
        </authorList>
    </citation>
    <scope>NUCLEOTIDE SEQUENCE [LARGE SCALE GENOMIC DNA]</scope>
    <source>
        <strain evidence="5">cv. MN47</strain>
    </source>
</reference>
<dbReference type="OrthoDB" id="1420407at2759"/>
<dbReference type="InterPro" id="IPR003822">
    <property type="entry name" value="PAH"/>
</dbReference>
<name>D7M6Q7_ARALL</name>
<dbReference type="SUPFAM" id="SSF47762">
    <property type="entry name" value="PAH2 domain"/>
    <property type="match status" value="1"/>
</dbReference>
<dbReference type="FunFam" id="1.20.1160.11:FF:000001">
    <property type="entry name" value="Paired amphipathic helix protein Sin3"/>
    <property type="match status" value="1"/>
</dbReference>
<dbReference type="KEGG" id="aly:9309771"/>
<dbReference type="PANTHER" id="PTHR12346:SF8">
    <property type="entry name" value="PAIRED AMPHIPATHIC HELIX PROTEIN SIN3-LIKE 2"/>
    <property type="match status" value="1"/>
</dbReference>
<dbReference type="Gramene" id="fgenesh1_pg.C_scaffold_6001234">
    <property type="protein sequence ID" value="fgenesh1_pg.C_scaffold_6001234"/>
    <property type="gene ID" value="fgenesh1_pg.C_scaffold_6001234"/>
</dbReference>
<dbReference type="InterPro" id="IPR036600">
    <property type="entry name" value="PAH_sf"/>
</dbReference>
<dbReference type="GO" id="GO:0000122">
    <property type="term" value="P:negative regulation of transcription by RNA polymerase II"/>
    <property type="evidence" value="ECO:0007669"/>
    <property type="project" value="TreeGrafter"/>
</dbReference>
<sequence>MEPTPDEIDVQMSLRHGGKTTSDALAYIWQVKDTFRDQRENYDMFRMLMFNFKAKRIDQSTLYARLKKLFKEHKNLIIGFNTFLPLGDKIILDGDVEASTSSTARDY</sequence>
<dbReference type="Proteomes" id="UP000008694">
    <property type="component" value="Unassembled WGS sequence"/>
</dbReference>
<dbReference type="InterPro" id="IPR039774">
    <property type="entry name" value="Sin3-like"/>
</dbReference>